<sequence>MQQDTSRYRNAMLDVDHADDDRFIAAAAEWLIGAASVVAPHLWMRAQQAQPFTNPQTWDEPHGAPGAPWGNVHVWNPVRGLAEESAKMATRPLSPESLNWLVRELNNRPVEATVSLHVLNSLGLPDEGGENTIRISLTVDEERPTIAQLQMTSSLPLREESGPESSEASSSCRWAAVVRDVADRVDPTFGHICDDLLNPRYTGRDTAGGRRGVRRSIRLGREILRGYSWVTVVPRELADSLGGAAALRKKSAFSEVIELKSGAVWLRAAEAIDGYNEAAMEQVFRALAVVLPKGEPKPNPGLQRQPRLIWRDAAHA</sequence>
<keyword evidence="1" id="KW-0614">Plasmid</keyword>
<protein>
    <submittedName>
        <fullName evidence="1">Uncharacterized protein</fullName>
    </submittedName>
</protein>
<evidence type="ECO:0000313" key="1">
    <source>
        <dbReference type="EMBL" id="WWQ69600.1"/>
    </source>
</evidence>
<geneLocation type="plasmid" evidence="1 2">
    <name>p1</name>
</geneLocation>
<name>A0ACD5ARD5_9ACTN</name>
<dbReference type="EMBL" id="CP146023">
    <property type="protein sequence ID" value="WWQ69600.1"/>
    <property type="molecule type" value="Genomic_DNA"/>
</dbReference>
<gene>
    <name evidence="1" type="ORF">V2W30_41295</name>
</gene>
<reference evidence="1" key="1">
    <citation type="journal article" date="2025" name="Int. J. Syst. Evol. Microbiol.">
        <title>Streptomyces citrinus sp. nov., with yellow diffusible pigment.</title>
        <authorList>
            <person name="He Y."/>
            <person name="Yang E."/>
            <person name="Xu J."/>
            <person name="Sun Y."/>
            <person name="Sun L."/>
        </authorList>
    </citation>
    <scope>NUCLEOTIDE SEQUENCE</scope>
    <source>
        <strain evidence="1">Q6</strain>
    </source>
</reference>
<dbReference type="Proteomes" id="UP001432251">
    <property type="component" value="Plasmid p1"/>
</dbReference>
<evidence type="ECO:0000313" key="2">
    <source>
        <dbReference type="Proteomes" id="UP001432251"/>
    </source>
</evidence>
<organism evidence="1 2">
    <name type="scientific">Streptomyces citrinus</name>
    <dbReference type="NCBI Taxonomy" id="3118173"/>
    <lineage>
        <taxon>Bacteria</taxon>
        <taxon>Bacillati</taxon>
        <taxon>Actinomycetota</taxon>
        <taxon>Actinomycetes</taxon>
        <taxon>Kitasatosporales</taxon>
        <taxon>Streptomycetaceae</taxon>
        <taxon>Streptomyces</taxon>
    </lineage>
</organism>
<keyword evidence="2" id="KW-1185">Reference proteome</keyword>
<proteinExistence type="predicted"/>
<accession>A0ACD5ARD5</accession>